<comment type="caution">
    <text evidence="1">The sequence shown here is derived from an EMBL/GenBank/DDBJ whole genome shotgun (WGS) entry which is preliminary data.</text>
</comment>
<accession>A0AAD9I2D3</accession>
<evidence type="ECO:0000313" key="1">
    <source>
        <dbReference type="EMBL" id="KAK2069147.1"/>
    </source>
</evidence>
<organism evidence="1 2">
    <name type="scientific">Phyllachora maydis</name>
    <dbReference type="NCBI Taxonomy" id="1825666"/>
    <lineage>
        <taxon>Eukaryota</taxon>
        <taxon>Fungi</taxon>
        <taxon>Dikarya</taxon>
        <taxon>Ascomycota</taxon>
        <taxon>Pezizomycotina</taxon>
        <taxon>Sordariomycetes</taxon>
        <taxon>Sordariomycetidae</taxon>
        <taxon>Phyllachorales</taxon>
        <taxon>Phyllachoraceae</taxon>
        <taxon>Phyllachora</taxon>
    </lineage>
</organism>
<dbReference type="EMBL" id="JAQQPM010000003">
    <property type="protein sequence ID" value="KAK2069147.1"/>
    <property type="molecule type" value="Genomic_DNA"/>
</dbReference>
<keyword evidence="2" id="KW-1185">Reference proteome</keyword>
<reference evidence="1" key="1">
    <citation type="journal article" date="2023" name="Mol. Plant Microbe Interact.">
        <title>Elucidating the Obligate Nature and Biological Capacity of an Invasive Fungal Corn Pathogen.</title>
        <authorList>
            <person name="MacCready J.S."/>
            <person name="Roggenkamp E.M."/>
            <person name="Gdanetz K."/>
            <person name="Chilvers M.I."/>
        </authorList>
    </citation>
    <scope>NUCLEOTIDE SEQUENCE</scope>
    <source>
        <strain evidence="1">PM02</strain>
    </source>
</reference>
<dbReference type="AlphaFoldDB" id="A0AAD9I2D3"/>
<protein>
    <submittedName>
        <fullName evidence="1">Uncharacterized protein</fullName>
    </submittedName>
</protein>
<gene>
    <name evidence="1" type="ORF">P8C59_003752</name>
</gene>
<evidence type="ECO:0000313" key="2">
    <source>
        <dbReference type="Proteomes" id="UP001217918"/>
    </source>
</evidence>
<sequence length="246" mass="26173">MELTAVSASMLRAVFASDQDMYPAPLTLDRLQSWVTACPSLSVCFRTSHPTTSRDDKDKMDSTPPLGVVIVCPLRRVVWEDLLAGRLREPDIDAASMFPSDDTDGGVGLHVFHIERLVPPAVFAQASGAGRSGGFAECAMEAVRAAAGQRLGWHVIGYSALTATPEGKAAFRRMDFASTGHQERFPHATLEMMARGHNTPGSGNGSAGSAFEAAIRRCDAVGDMMGRMNSSLELLGSLCTTLSPDG</sequence>
<name>A0AAD9I2D3_9PEZI</name>
<dbReference type="Proteomes" id="UP001217918">
    <property type="component" value="Unassembled WGS sequence"/>
</dbReference>
<proteinExistence type="predicted"/>